<comment type="subcellular location">
    <subcellularLocation>
        <location evidence="1">Membrane</location>
        <topology evidence="1">Single-pass membrane protein</topology>
    </subcellularLocation>
</comment>
<dbReference type="InterPro" id="IPR017972">
    <property type="entry name" value="Cyt_P450_CS"/>
</dbReference>
<keyword evidence="5" id="KW-0472">Membrane</keyword>
<gene>
    <name evidence="8" type="ORF">L484_003706</name>
</gene>
<dbReference type="Proteomes" id="UP000030645">
    <property type="component" value="Unassembled WGS sequence"/>
</dbReference>
<keyword evidence="7" id="KW-0349">Heme</keyword>
<keyword evidence="7" id="KW-0560">Oxidoreductase</keyword>
<dbReference type="PANTHER" id="PTHR24286:SF185">
    <property type="entry name" value="CYTOCHROME P450 87A3-LIKE"/>
    <property type="match status" value="1"/>
</dbReference>
<evidence type="ECO:0000256" key="1">
    <source>
        <dbReference type="ARBA" id="ARBA00004167"/>
    </source>
</evidence>
<dbReference type="InterPro" id="IPR001128">
    <property type="entry name" value="Cyt_P450"/>
</dbReference>
<evidence type="ECO:0000256" key="5">
    <source>
        <dbReference type="ARBA" id="ARBA00022989"/>
    </source>
</evidence>
<keyword evidence="4 7" id="KW-0479">Metal-binding</keyword>
<organism evidence="8 9">
    <name type="scientific">Morus notabilis</name>
    <dbReference type="NCBI Taxonomy" id="981085"/>
    <lineage>
        <taxon>Eukaryota</taxon>
        <taxon>Viridiplantae</taxon>
        <taxon>Streptophyta</taxon>
        <taxon>Embryophyta</taxon>
        <taxon>Tracheophyta</taxon>
        <taxon>Spermatophyta</taxon>
        <taxon>Magnoliopsida</taxon>
        <taxon>eudicotyledons</taxon>
        <taxon>Gunneridae</taxon>
        <taxon>Pentapetalae</taxon>
        <taxon>rosids</taxon>
        <taxon>fabids</taxon>
        <taxon>Rosales</taxon>
        <taxon>Moraceae</taxon>
        <taxon>Moreae</taxon>
        <taxon>Morus</taxon>
    </lineage>
</organism>
<dbReference type="GO" id="GO:0016020">
    <property type="term" value="C:membrane"/>
    <property type="evidence" value="ECO:0007669"/>
    <property type="project" value="UniProtKB-SubCell"/>
</dbReference>
<accession>W9RBX8</accession>
<evidence type="ECO:0000313" key="8">
    <source>
        <dbReference type="EMBL" id="EXB50104.1"/>
    </source>
</evidence>
<dbReference type="Pfam" id="PF00067">
    <property type="entry name" value="p450"/>
    <property type="match status" value="2"/>
</dbReference>
<evidence type="ECO:0000313" key="9">
    <source>
        <dbReference type="Proteomes" id="UP000030645"/>
    </source>
</evidence>
<comment type="similarity">
    <text evidence="2 7">Belongs to the cytochrome P450 family.</text>
</comment>
<dbReference type="GO" id="GO:0016125">
    <property type="term" value="P:sterol metabolic process"/>
    <property type="evidence" value="ECO:0007669"/>
    <property type="project" value="TreeGrafter"/>
</dbReference>
<dbReference type="InterPro" id="IPR036396">
    <property type="entry name" value="Cyt_P450_sf"/>
</dbReference>
<evidence type="ECO:0000256" key="2">
    <source>
        <dbReference type="ARBA" id="ARBA00010617"/>
    </source>
</evidence>
<dbReference type="PANTHER" id="PTHR24286">
    <property type="entry name" value="CYTOCHROME P450 26"/>
    <property type="match status" value="1"/>
</dbReference>
<dbReference type="AlphaFoldDB" id="W9RBX8"/>
<protein>
    <submittedName>
        <fullName evidence="8">Cytochrome P450 87A3</fullName>
    </submittedName>
</protein>
<dbReference type="GO" id="GO:0004497">
    <property type="term" value="F:monooxygenase activity"/>
    <property type="evidence" value="ECO:0007669"/>
    <property type="project" value="UniProtKB-KW"/>
</dbReference>
<dbReference type="PROSITE" id="PS00086">
    <property type="entry name" value="CYTOCHROME_P450"/>
    <property type="match status" value="1"/>
</dbReference>
<evidence type="ECO:0000256" key="4">
    <source>
        <dbReference type="ARBA" id="ARBA00022723"/>
    </source>
</evidence>
<keyword evidence="7" id="KW-0503">Monooxygenase</keyword>
<keyword evidence="3" id="KW-0812">Transmembrane</keyword>
<dbReference type="EMBL" id="KE343977">
    <property type="protein sequence ID" value="EXB50104.1"/>
    <property type="molecule type" value="Genomic_DNA"/>
</dbReference>
<keyword evidence="6 7" id="KW-0408">Iron</keyword>
<dbReference type="Gene3D" id="1.10.630.10">
    <property type="entry name" value="Cytochrome P450"/>
    <property type="match status" value="2"/>
</dbReference>
<dbReference type="GO" id="GO:0005506">
    <property type="term" value="F:iron ion binding"/>
    <property type="evidence" value="ECO:0007669"/>
    <property type="project" value="InterPro"/>
</dbReference>
<evidence type="ECO:0000256" key="6">
    <source>
        <dbReference type="ARBA" id="ARBA00023004"/>
    </source>
</evidence>
<dbReference type="eggNOG" id="KOG0157">
    <property type="taxonomic scope" value="Eukaryota"/>
</dbReference>
<evidence type="ECO:0000256" key="3">
    <source>
        <dbReference type="ARBA" id="ARBA00022692"/>
    </source>
</evidence>
<dbReference type="GO" id="GO:0010268">
    <property type="term" value="P:brassinosteroid homeostasis"/>
    <property type="evidence" value="ECO:0007669"/>
    <property type="project" value="TreeGrafter"/>
</dbReference>
<evidence type="ECO:0000256" key="7">
    <source>
        <dbReference type="RuleBase" id="RU000461"/>
    </source>
</evidence>
<dbReference type="STRING" id="981085.W9RBX8"/>
<dbReference type="SUPFAM" id="SSF48264">
    <property type="entry name" value="Cytochrome P450"/>
    <property type="match status" value="1"/>
</dbReference>
<name>W9RBX8_9ROSA</name>
<reference evidence="9" key="1">
    <citation type="submission" date="2013-01" db="EMBL/GenBank/DDBJ databases">
        <title>Draft Genome Sequence of a Mulberry Tree, Morus notabilis C.K. Schneid.</title>
        <authorList>
            <person name="He N."/>
            <person name="Zhao S."/>
        </authorList>
    </citation>
    <scope>NUCLEOTIDE SEQUENCE</scope>
</reference>
<sequence length="241" mass="27528">MLSEMDKATRMHLPSWASQGIVDMKEVASNLLFEYFAKKLISYDETKTSKKLKENYNDAFLDGLISFPLHIPGTAYHACLQGQKNAIKVIRDIFEKRKASDANQGDYLDHLLEELKKEKTILNEKMAIDLLFLLLFAAYESTSTKEHEEIINKRDKKDVEITWQEYKSMTFTHMVINETVRLANIVPAVFRRAAKDVEGKKLHVGSKTFMAFGGGIRVCVGADFAKLQVAIILHYLVSNYK</sequence>
<keyword evidence="5" id="KW-1133">Transmembrane helix</keyword>
<dbReference type="GO" id="GO:0016705">
    <property type="term" value="F:oxidoreductase activity, acting on paired donors, with incorporation or reduction of molecular oxygen"/>
    <property type="evidence" value="ECO:0007669"/>
    <property type="project" value="InterPro"/>
</dbReference>
<proteinExistence type="inferred from homology"/>
<keyword evidence="9" id="KW-1185">Reference proteome</keyword>
<dbReference type="GO" id="GO:0016132">
    <property type="term" value="P:brassinosteroid biosynthetic process"/>
    <property type="evidence" value="ECO:0007669"/>
    <property type="project" value="TreeGrafter"/>
</dbReference>
<dbReference type="GO" id="GO:0020037">
    <property type="term" value="F:heme binding"/>
    <property type="evidence" value="ECO:0007669"/>
    <property type="project" value="InterPro"/>
</dbReference>